<comment type="caution">
    <text evidence="1">The sequence shown here is derived from an EMBL/GenBank/DDBJ whole genome shotgun (WGS) entry which is preliminary data.</text>
</comment>
<sequence>MAGLRFVHGTEPLLDLFMTTVRMIVNKERSITPDPAQEVQAVLTSDEVKEQLALQPRYPPEAEERLLYALGKMLQEEPPRAWSVLGAVGEYGWHMRLVTGLSGVRALREIHSVDGYIEHITRVLTPAPIPVAAPPSEPLDLPLAIGYLDTTWKVKTGRRLFMGLQADSCARLAQPCASQEEFNSAMSALADVLACVVPPSTQTPPKFGALAALKKGLPQGLPVEAQERIKGAIELLLTLNHIRHGQQHGDAKQKAATAHRAPGIPYPPYDWADTWAQVVAVTRGALDSIREEMLAAMSDHGS</sequence>
<name>A0A6I4MUC9_9ACTN</name>
<dbReference type="RefSeq" id="WP_151599840.1">
    <property type="nucleotide sequence ID" value="NZ_WBMS02000059.1"/>
</dbReference>
<proteinExistence type="predicted"/>
<evidence type="ECO:0000313" key="1">
    <source>
        <dbReference type="EMBL" id="MWA06921.1"/>
    </source>
</evidence>
<dbReference type="EMBL" id="WBMS02000059">
    <property type="protein sequence ID" value="MWA06921.1"/>
    <property type="molecule type" value="Genomic_DNA"/>
</dbReference>
<protein>
    <submittedName>
        <fullName evidence="1">Uncharacterized protein</fullName>
    </submittedName>
</protein>
<evidence type="ECO:0000313" key="2">
    <source>
        <dbReference type="Proteomes" id="UP000462055"/>
    </source>
</evidence>
<keyword evidence="2" id="KW-1185">Reference proteome</keyword>
<dbReference type="Proteomes" id="UP000462055">
    <property type="component" value="Unassembled WGS sequence"/>
</dbReference>
<gene>
    <name evidence="1" type="ORF">F8568_042595</name>
</gene>
<reference evidence="1" key="1">
    <citation type="submission" date="2019-12" db="EMBL/GenBank/DDBJ databases">
        <title>Actinomadura physcomitrii sp. nov., a novel actinomycete isolated from moss [Physcomitrium sphaericum (Ludw) Fuernr].</title>
        <authorList>
            <person name="Zhuang X."/>
        </authorList>
    </citation>
    <scope>NUCLEOTIDE SEQUENCE [LARGE SCALE GENOMIC DNA]</scope>
    <source>
        <strain evidence="1">LD22</strain>
    </source>
</reference>
<accession>A0A6I4MUC9</accession>
<dbReference type="AlphaFoldDB" id="A0A6I4MUC9"/>
<organism evidence="1 2">
    <name type="scientific">Actinomadura physcomitrii</name>
    <dbReference type="NCBI Taxonomy" id="2650748"/>
    <lineage>
        <taxon>Bacteria</taxon>
        <taxon>Bacillati</taxon>
        <taxon>Actinomycetota</taxon>
        <taxon>Actinomycetes</taxon>
        <taxon>Streptosporangiales</taxon>
        <taxon>Thermomonosporaceae</taxon>
        <taxon>Actinomadura</taxon>
    </lineage>
</organism>